<feature type="transmembrane region" description="Helical" evidence="1">
    <location>
        <begin position="79"/>
        <end position="98"/>
    </location>
</feature>
<reference evidence="2 3" key="1">
    <citation type="submission" date="2020-01" db="EMBL/GenBank/DDBJ databases">
        <title>Sphingomonas sp. C33 whole genome sequece.</title>
        <authorList>
            <person name="Park C."/>
        </authorList>
    </citation>
    <scope>NUCLEOTIDE SEQUENCE [LARGE SCALE GENOMIC DNA]</scope>
    <source>
        <strain evidence="2 3">C33</strain>
    </source>
</reference>
<dbReference type="EMBL" id="CP047895">
    <property type="protein sequence ID" value="QHL90586.1"/>
    <property type="molecule type" value="Genomic_DNA"/>
</dbReference>
<gene>
    <name evidence="2" type="ORF">GVO57_06755</name>
</gene>
<keyword evidence="3" id="KW-1185">Reference proteome</keyword>
<keyword evidence="1" id="KW-0812">Transmembrane</keyword>
<sequence>MGLKLYLPLGVAAFLAGTSGADIMARMSIGGEPLAAAVDGHLAMVAGMQPVAAILLLAPFMIVTGICARAERRARRRSVLAVFAAATGVLLICYFIAHRDAHEALRAARWTAAALAIGLVPWTAGVPVALLTWGAAAIAARLDPRPSADSG</sequence>
<dbReference type="RefSeq" id="WP_160592514.1">
    <property type="nucleotide sequence ID" value="NZ_CP047895.1"/>
</dbReference>
<evidence type="ECO:0000313" key="2">
    <source>
        <dbReference type="EMBL" id="QHL90586.1"/>
    </source>
</evidence>
<keyword evidence="1" id="KW-1133">Transmembrane helix</keyword>
<proteinExistence type="predicted"/>
<feature type="transmembrane region" description="Helical" evidence="1">
    <location>
        <begin position="44"/>
        <end position="67"/>
    </location>
</feature>
<feature type="transmembrane region" description="Helical" evidence="1">
    <location>
        <begin position="110"/>
        <end position="136"/>
    </location>
</feature>
<dbReference type="Proteomes" id="UP000464468">
    <property type="component" value="Chromosome"/>
</dbReference>
<dbReference type="KEGG" id="schy:GVO57_06755"/>
<evidence type="ECO:0000256" key="1">
    <source>
        <dbReference type="SAM" id="Phobius"/>
    </source>
</evidence>
<keyword evidence="1" id="KW-0472">Membrane</keyword>
<name>A0A7Z2S7R2_9SPHN</name>
<organism evidence="2 3">
    <name type="scientific">Sphingomonas changnyeongensis</name>
    <dbReference type="NCBI Taxonomy" id="2698679"/>
    <lineage>
        <taxon>Bacteria</taxon>
        <taxon>Pseudomonadati</taxon>
        <taxon>Pseudomonadota</taxon>
        <taxon>Alphaproteobacteria</taxon>
        <taxon>Sphingomonadales</taxon>
        <taxon>Sphingomonadaceae</taxon>
        <taxon>Sphingomonas</taxon>
    </lineage>
</organism>
<evidence type="ECO:0000313" key="3">
    <source>
        <dbReference type="Proteomes" id="UP000464468"/>
    </source>
</evidence>
<accession>A0A7Z2S7R2</accession>
<dbReference type="AlphaFoldDB" id="A0A7Z2S7R2"/>
<protein>
    <submittedName>
        <fullName evidence="2">Uncharacterized protein</fullName>
    </submittedName>
</protein>